<dbReference type="OrthoDB" id="4365251at2759"/>
<evidence type="ECO:0000313" key="1">
    <source>
        <dbReference type="EMBL" id="OKL61457.1"/>
    </source>
</evidence>
<gene>
    <name evidence="1" type="ORF">UA08_03081</name>
</gene>
<proteinExistence type="predicted"/>
<protein>
    <submittedName>
        <fullName evidence="1">Uncharacterized protein</fullName>
    </submittedName>
</protein>
<dbReference type="AlphaFoldDB" id="A0A225B6C9"/>
<accession>A0A225B6C9</accession>
<keyword evidence="2" id="KW-1185">Reference proteome</keyword>
<name>A0A225B6C9_TALAT</name>
<reference evidence="1 2" key="1">
    <citation type="submission" date="2015-06" db="EMBL/GenBank/DDBJ databases">
        <title>Talaromyces atroroseus IBT 11181 draft genome.</title>
        <authorList>
            <person name="Rasmussen K.B."/>
            <person name="Rasmussen S."/>
            <person name="Petersen B."/>
            <person name="Sicheritz-Ponten T."/>
            <person name="Mortensen U.H."/>
            <person name="Thrane U."/>
        </authorList>
    </citation>
    <scope>NUCLEOTIDE SEQUENCE [LARGE SCALE GENOMIC DNA]</scope>
    <source>
        <strain evidence="1 2">IBT 11181</strain>
    </source>
</reference>
<dbReference type="Proteomes" id="UP000214365">
    <property type="component" value="Unassembled WGS sequence"/>
</dbReference>
<sequence>MASLISAPWARVRGTNEHDGGVLFECLCYPCFASNVISSWSPGLPISLPEGVPSRNGGRSDLALIERALYRILKTQYGAPLDINEAITAVRSEGMIFKTRKEEEIALLDSWRRRDKTSQAG</sequence>
<evidence type="ECO:0000313" key="2">
    <source>
        <dbReference type="Proteomes" id="UP000214365"/>
    </source>
</evidence>
<dbReference type="RefSeq" id="XP_020121578.1">
    <property type="nucleotide sequence ID" value="XM_020266299.1"/>
</dbReference>
<dbReference type="EMBL" id="LFMY01000004">
    <property type="protein sequence ID" value="OKL61457.1"/>
    <property type="molecule type" value="Genomic_DNA"/>
</dbReference>
<dbReference type="GeneID" id="31002836"/>
<comment type="caution">
    <text evidence="1">The sequence shown here is derived from an EMBL/GenBank/DDBJ whole genome shotgun (WGS) entry which is preliminary data.</text>
</comment>
<organism evidence="1 2">
    <name type="scientific">Talaromyces atroroseus</name>
    <dbReference type="NCBI Taxonomy" id="1441469"/>
    <lineage>
        <taxon>Eukaryota</taxon>
        <taxon>Fungi</taxon>
        <taxon>Dikarya</taxon>
        <taxon>Ascomycota</taxon>
        <taxon>Pezizomycotina</taxon>
        <taxon>Eurotiomycetes</taxon>
        <taxon>Eurotiomycetidae</taxon>
        <taxon>Eurotiales</taxon>
        <taxon>Trichocomaceae</taxon>
        <taxon>Talaromyces</taxon>
        <taxon>Talaromyces sect. Trachyspermi</taxon>
    </lineage>
</organism>